<sequence>MEFWNSEAFCDDVKRCIKQKYWEERMKSLFIERVSGYVRRICGYGNLDDAIYAVQQLKTSIVQCAERYGKACVVVYSGTDKLMVYRLHTMAFFFEEYVEELKTADPLTVQLFCDEDISEFVESDVRYCKNVIMASTDEHVSINKCIQIVISDNVITFY</sequence>
<dbReference type="Proteomes" id="UP000282490">
    <property type="component" value="Genome"/>
</dbReference>
<evidence type="ECO:0000313" key="1">
    <source>
        <dbReference type="EMBL" id="ABP96959.1"/>
    </source>
</evidence>
<organism evidence="1 2">
    <name type="scientific">Babuvirus abacae</name>
    <dbReference type="NCBI Taxonomy" id="438782"/>
    <lineage>
        <taxon>Viruses</taxon>
        <taxon>Monodnaviria</taxon>
        <taxon>Shotokuvirae</taxon>
        <taxon>Cressdnaviricota</taxon>
        <taxon>Arfiviricetes</taxon>
        <taxon>Mulpavirales</taxon>
        <taxon>Nanoviridae</taxon>
        <taxon>Babuvirus</taxon>
    </lineage>
</organism>
<dbReference type="Pfam" id="PF19411">
    <property type="entry name" value="Clink"/>
    <property type="match status" value="1"/>
</dbReference>
<accession>B0LBX2</accession>
<dbReference type="InterPro" id="IPR045832">
    <property type="entry name" value="Clink"/>
</dbReference>
<dbReference type="EMBL" id="EF546806">
    <property type="protein sequence ID" value="ABP96959.1"/>
    <property type="molecule type" value="Genomic_DNA"/>
</dbReference>
<evidence type="ECO:0000313" key="2">
    <source>
        <dbReference type="Proteomes" id="UP000282490"/>
    </source>
</evidence>
<proteinExistence type="predicted"/>
<protein>
    <submittedName>
        <fullName evidence="1">Cell-cycle link protein</fullName>
    </submittedName>
</protein>
<name>B0LBX2_9VIRU</name>
<reference evidence="1 2" key="1">
    <citation type="journal article" date="2008" name="Arch. Virol.">
        <title>Abaca bunchy top virus, a new member of the genus Babuvirus (family Nanoviridae).</title>
        <authorList>
            <person name="Sharman M."/>
            <person name="Thomas J.E."/>
            <person name="Skabo S."/>
            <person name="Holton T.A."/>
        </authorList>
    </citation>
    <scope>NUCLEOTIDE SEQUENCE [LARGE SCALE GENOMIC DNA]</scope>
    <source>
        <strain evidence="1">Q1108</strain>
    </source>
</reference>